<dbReference type="CDD" id="cd08432">
    <property type="entry name" value="PBP2_GcdR_TrpI_HvrB_AmpR_like"/>
    <property type="match status" value="1"/>
</dbReference>
<organism evidence="6 7">
    <name type="scientific">Phenylobacterium glaciei</name>
    <dbReference type="NCBI Taxonomy" id="2803784"/>
    <lineage>
        <taxon>Bacteria</taxon>
        <taxon>Pseudomonadati</taxon>
        <taxon>Pseudomonadota</taxon>
        <taxon>Alphaproteobacteria</taxon>
        <taxon>Caulobacterales</taxon>
        <taxon>Caulobacteraceae</taxon>
        <taxon>Phenylobacterium</taxon>
    </lineage>
</organism>
<accession>A0A941HWY7</accession>
<dbReference type="InterPro" id="IPR058163">
    <property type="entry name" value="LysR-type_TF_proteobact-type"/>
</dbReference>
<dbReference type="InterPro" id="IPR036390">
    <property type="entry name" value="WH_DNA-bd_sf"/>
</dbReference>
<dbReference type="PRINTS" id="PR00039">
    <property type="entry name" value="HTHLYSR"/>
</dbReference>
<dbReference type="InterPro" id="IPR000847">
    <property type="entry name" value="LysR_HTH_N"/>
</dbReference>
<dbReference type="InterPro" id="IPR005119">
    <property type="entry name" value="LysR_subst-bd"/>
</dbReference>
<evidence type="ECO:0000256" key="4">
    <source>
        <dbReference type="ARBA" id="ARBA00023163"/>
    </source>
</evidence>
<dbReference type="SUPFAM" id="SSF46785">
    <property type="entry name" value="Winged helix' DNA-binding domain"/>
    <property type="match status" value="1"/>
</dbReference>
<dbReference type="EMBL" id="JAGSGD010000001">
    <property type="protein sequence ID" value="MBR7620536.1"/>
    <property type="molecule type" value="Genomic_DNA"/>
</dbReference>
<proteinExistence type="inferred from homology"/>
<gene>
    <name evidence="6" type="ORF">JKL49_14170</name>
</gene>
<dbReference type="GO" id="GO:0043565">
    <property type="term" value="F:sequence-specific DNA binding"/>
    <property type="evidence" value="ECO:0007669"/>
    <property type="project" value="TreeGrafter"/>
</dbReference>
<dbReference type="SUPFAM" id="SSF53850">
    <property type="entry name" value="Periplasmic binding protein-like II"/>
    <property type="match status" value="1"/>
</dbReference>
<evidence type="ECO:0000256" key="3">
    <source>
        <dbReference type="ARBA" id="ARBA00023125"/>
    </source>
</evidence>
<keyword evidence="3" id="KW-0238">DNA-binding</keyword>
<dbReference type="Gene3D" id="3.40.190.10">
    <property type="entry name" value="Periplasmic binding protein-like II"/>
    <property type="match status" value="2"/>
</dbReference>
<evidence type="ECO:0000259" key="5">
    <source>
        <dbReference type="PROSITE" id="PS50931"/>
    </source>
</evidence>
<dbReference type="PANTHER" id="PTHR30537:SF79">
    <property type="entry name" value="TRANSCRIPTIONAL REGULATOR-RELATED"/>
    <property type="match status" value="1"/>
</dbReference>
<sequence length="295" mass="32468">MTRIPSTSALRLLETAVRRRSYSHAATELNLSHSAVGQQIRRLEEDLGRRLFQRQGLSMAPTAEAQELAAAYVAARDTIERTWMRLAQGASQTTVVLSVEPAMARLWLAPRLSALRAALPEIQVQVQTTRDLANFESDNVDLAIRLGGGGWLGIEAEQVLEDDMFPVCSPQLAQARGLARPQDLLAAPLLRDEADSWLAWFKAAGVAGPFTTQGPRFDESGVMLEAAAAGLGVALAREVFVQGDLDAGRLVRLFDVSIPAWPRCYLAWREGSAKKVLVNRLRAWIWEETAGWRRG</sequence>
<dbReference type="PANTHER" id="PTHR30537">
    <property type="entry name" value="HTH-TYPE TRANSCRIPTIONAL REGULATOR"/>
    <property type="match status" value="1"/>
</dbReference>
<evidence type="ECO:0000256" key="1">
    <source>
        <dbReference type="ARBA" id="ARBA00009437"/>
    </source>
</evidence>
<reference evidence="6" key="1">
    <citation type="submission" date="2021-04" db="EMBL/GenBank/DDBJ databases">
        <title>Draft genome assembly of strain Phenylobacterium sp. 20VBR1 using MiniION and Illumina platforms.</title>
        <authorList>
            <person name="Thomas F.A."/>
            <person name="Krishnan K.P."/>
            <person name="Sinha R.K."/>
        </authorList>
    </citation>
    <scope>NUCLEOTIDE SEQUENCE</scope>
    <source>
        <strain evidence="6">20VBR1</strain>
    </source>
</reference>
<evidence type="ECO:0000313" key="7">
    <source>
        <dbReference type="Proteomes" id="UP000622580"/>
    </source>
</evidence>
<feature type="domain" description="HTH lysR-type" evidence="5">
    <location>
        <begin position="5"/>
        <end position="62"/>
    </location>
</feature>
<dbReference type="Pfam" id="PF03466">
    <property type="entry name" value="LysR_substrate"/>
    <property type="match status" value="1"/>
</dbReference>
<dbReference type="FunFam" id="3.40.190.10:FF:000017">
    <property type="entry name" value="Glycine cleavage system transcriptional activator"/>
    <property type="match status" value="1"/>
</dbReference>
<dbReference type="PROSITE" id="PS50931">
    <property type="entry name" value="HTH_LYSR"/>
    <property type="match status" value="1"/>
</dbReference>
<dbReference type="AlphaFoldDB" id="A0A941HWY7"/>
<dbReference type="Pfam" id="PF00126">
    <property type="entry name" value="HTH_1"/>
    <property type="match status" value="1"/>
</dbReference>
<name>A0A941HWY7_9CAUL</name>
<evidence type="ECO:0000313" key="6">
    <source>
        <dbReference type="EMBL" id="MBR7620536.1"/>
    </source>
</evidence>
<keyword evidence="4" id="KW-0804">Transcription</keyword>
<keyword evidence="7" id="KW-1185">Reference proteome</keyword>
<evidence type="ECO:0000256" key="2">
    <source>
        <dbReference type="ARBA" id="ARBA00023015"/>
    </source>
</evidence>
<dbReference type="GO" id="GO:0006351">
    <property type="term" value="P:DNA-templated transcription"/>
    <property type="evidence" value="ECO:0007669"/>
    <property type="project" value="TreeGrafter"/>
</dbReference>
<protein>
    <submittedName>
        <fullName evidence="6">LysR family transcriptional regulator</fullName>
    </submittedName>
</protein>
<dbReference type="InterPro" id="IPR036388">
    <property type="entry name" value="WH-like_DNA-bd_sf"/>
</dbReference>
<dbReference type="RefSeq" id="WP_215341269.1">
    <property type="nucleotide sequence ID" value="NZ_JAGSGD010000001.1"/>
</dbReference>
<keyword evidence="2" id="KW-0805">Transcription regulation</keyword>
<comment type="caution">
    <text evidence="6">The sequence shown here is derived from an EMBL/GenBank/DDBJ whole genome shotgun (WGS) entry which is preliminary data.</text>
</comment>
<comment type="similarity">
    <text evidence="1">Belongs to the LysR transcriptional regulatory family.</text>
</comment>
<dbReference type="GO" id="GO:0003700">
    <property type="term" value="F:DNA-binding transcription factor activity"/>
    <property type="evidence" value="ECO:0007669"/>
    <property type="project" value="InterPro"/>
</dbReference>
<dbReference type="Proteomes" id="UP000622580">
    <property type="component" value="Unassembled WGS sequence"/>
</dbReference>
<dbReference type="Gene3D" id="1.10.10.10">
    <property type="entry name" value="Winged helix-like DNA-binding domain superfamily/Winged helix DNA-binding domain"/>
    <property type="match status" value="1"/>
</dbReference>